<proteinExistence type="predicted"/>
<gene>
    <name evidence="2" type="ORF">SAMN05428946_1128</name>
</gene>
<feature type="compositionally biased region" description="Basic and acidic residues" evidence="1">
    <location>
        <begin position="40"/>
        <end position="71"/>
    </location>
</feature>
<dbReference type="RefSeq" id="WP_076757335.1">
    <property type="nucleotide sequence ID" value="NZ_FTPL01000001.1"/>
</dbReference>
<dbReference type="AlphaFoldDB" id="A0A1U7PKX1"/>
<name>A0A1U7PKX1_9BACI</name>
<accession>A0A1U7PKX1</accession>
<dbReference type="STRING" id="550447.SAMN05428946_1128"/>
<dbReference type="OrthoDB" id="2439119at2"/>
<evidence type="ECO:0000313" key="2">
    <source>
        <dbReference type="EMBL" id="SIT75034.1"/>
    </source>
</evidence>
<organism evidence="2 3">
    <name type="scientific">Edaphobacillus lindanitolerans</name>
    <dbReference type="NCBI Taxonomy" id="550447"/>
    <lineage>
        <taxon>Bacteria</taxon>
        <taxon>Bacillati</taxon>
        <taxon>Bacillota</taxon>
        <taxon>Bacilli</taxon>
        <taxon>Bacillales</taxon>
        <taxon>Bacillaceae</taxon>
        <taxon>Edaphobacillus</taxon>
    </lineage>
</organism>
<evidence type="ECO:0000256" key="1">
    <source>
        <dbReference type="SAM" id="MobiDB-lite"/>
    </source>
</evidence>
<dbReference type="Proteomes" id="UP000187550">
    <property type="component" value="Unassembled WGS sequence"/>
</dbReference>
<feature type="compositionally biased region" description="Basic and acidic residues" evidence="1">
    <location>
        <begin position="94"/>
        <end position="103"/>
    </location>
</feature>
<evidence type="ECO:0000313" key="3">
    <source>
        <dbReference type="Proteomes" id="UP000187550"/>
    </source>
</evidence>
<reference evidence="3" key="1">
    <citation type="submission" date="2017-01" db="EMBL/GenBank/DDBJ databases">
        <authorList>
            <person name="Varghese N."/>
            <person name="Submissions S."/>
        </authorList>
    </citation>
    <scope>NUCLEOTIDE SEQUENCE [LARGE SCALE GENOMIC DNA]</scope>
    <source>
        <strain evidence="3">MNA4</strain>
    </source>
</reference>
<keyword evidence="3" id="KW-1185">Reference proteome</keyword>
<sequence length="103" mass="11735">MTDKRDGYSNKHEDYPNKRDYDPQRGDRNEGELPLADPSDSDHSHTFREYSNDRTGKGDKSAFGETEKKILEEEDEQAQGPEKSSDKGYNAHSPSEEFPGKPE</sequence>
<feature type="region of interest" description="Disordered" evidence="1">
    <location>
        <begin position="1"/>
        <end position="103"/>
    </location>
</feature>
<feature type="compositionally biased region" description="Basic and acidic residues" evidence="1">
    <location>
        <begin position="1"/>
        <end position="31"/>
    </location>
</feature>
<protein>
    <submittedName>
        <fullName evidence="2">Uncharacterized protein</fullName>
    </submittedName>
</protein>
<dbReference type="EMBL" id="FTPL01000001">
    <property type="protein sequence ID" value="SIT75034.1"/>
    <property type="molecule type" value="Genomic_DNA"/>
</dbReference>